<protein>
    <submittedName>
        <fullName evidence="1">Uncharacterized protein</fullName>
    </submittedName>
</protein>
<evidence type="ECO:0000313" key="1">
    <source>
        <dbReference type="EMBL" id="GMR57688.1"/>
    </source>
</evidence>
<feature type="non-terminal residue" evidence="1">
    <location>
        <position position="1"/>
    </location>
</feature>
<accession>A0AAN5I9I1</accession>
<name>A0AAN5I9I1_9BILA</name>
<reference evidence="2" key="1">
    <citation type="submission" date="2022-10" db="EMBL/GenBank/DDBJ databases">
        <title>Genome assembly of Pristionchus species.</title>
        <authorList>
            <person name="Yoshida K."/>
            <person name="Sommer R.J."/>
        </authorList>
    </citation>
    <scope>NUCLEOTIDE SEQUENCE [LARGE SCALE GENOMIC DNA]</scope>
    <source>
        <strain evidence="2">RS5460</strain>
    </source>
</reference>
<gene>
    <name evidence="1" type="ORF">PMAYCL1PPCAC_27883</name>
</gene>
<dbReference type="Proteomes" id="UP001328107">
    <property type="component" value="Unassembled WGS sequence"/>
</dbReference>
<comment type="caution">
    <text evidence="1">The sequence shown here is derived from an EMBL/GenBank/DDBJ whole genome shotgun (WGS) entry which is preliminary data.</text>
</comment>
<keyword evidence="2" id="KW-1185">Reference proteome</keyword>
<proteinExistence type="predicted"/>
<organism evidence="1 2">
    <name type="scientific">Pristionchus mayeri</name>
    <dbReference type="NCBI Taxonomy" id="1317129"/>
    <lineage>
        <taxon>Eukaryota</taxon>
        <taxon>Metazoa</taxon>
        <taxon>Ecdysozoa</taxon>
        <taxon>Nematoda</taxon>
        <taxon>Chromadorea</taxon>
        <taxon>Rhabditida</taxon>
        <taxon>Rhabditina</taxon>
        <taxon>Diplogasteromorpha</taxon>
        <taxon>Diplogasteroidea</taxon>
        <taxon>Neodiplogasteridae</taxon>
        <taxon>Pristionchus</taxon>
    </lineage>
</organism>
<dbReference type="EMBL" id="BTRK01000006">
    <property type="protein sequence ID" value="GMR57688.1"/>
    <property type="molecule type" value="Genomic_DNA"/>
</dbReference>
<sequence>STFEVGWREVTCAEIRASGKAKFFHERSPSFRCRSNSFYPYKASFLILGESTHLWCILSSITDDTCITTTSLVCTRFCSAGGALTLAAGAPTLSLPLLRIMRMISRCDSVSKSSISSFTRSDPAISAAERG</sequence>
<feature type="non-terminal residue" evidence="1">
    <location>
        <position position="131"/>
    </location>
</feature>
<evidence type="ECO:0000313" key="2">
    <source>
        <dbReference type="Proteomes" id="UP001328107"/>
    </source>
</evidence>
<dbReference type="AlphaFoldDB" id="A0AAN5I9I1"/>